<evidence type="ECO:0000256" key="4">
    <source>
        <dbReference type="SAM" id="MobiDB-lite"/>
    </source>
</evidence>
<dbReference type="OrthoDB" id="278998at2"/>
<feature type="region of interest" description="Disordered" evidence="4">
    <location>
        <begin position="322"/>
        <end position="346"/>
    </location>
</feature>
<dbReference type="InterPro" id="IPR017441">
    <property type="entry name" value="Protein_kinase_ATP_BS"/>
</dbReference>
<dbReference type="PANTHER" id="PTHR44329">
    <property type="entry name" value="SERINE/THREONINE-PROTEIN KINASE TNNI3K-RELATED"/>
    <property type="match status" value="1"/>
</dbReference>
<dbReference type="Gene3D" id="2.130.10.10">
    <property type="entry name" value="YVTN repeat-like/Quinoprotein amine dehydrogenase"/>
    <property type="match status" value="1"/>
</dbReference>
<keyword evidence="6" id="KW-0418">Kinase</keyword>
<keyword evidence="1 3" id="KW-0547">Nucleotide-binding</keyword>
<dbReference type="InterPro" id="IPR008271">
    <property type="entry name" value="Ser/Thr_kinase_AS"/>
</dbReference>
<keyword evidence="6" id="KW-0808">Transferase</keyword>
<dbReference type="PANTHER" id="PTHR44329:SF214">
    <property type="entry name" value="PROTEIN KINASE DOMAIN-CONTAINING PROTEIN"/>
    <property type="match status" value="1"/>
</dbReference>
<dbReference type="PATRIC" id="fig|1263870.3.peg.2871"/>
<feature type="domain" description="Protein kinase" evidence="5">
    <location>
        <begin position="13"/>
        <end position="328"/>
    </location>
</feature>
<reference evidence="6 7" key="1">
    <citation type="journal article" date="2013" name="Mar. Genomics">
        <title>Expression of sulfatases in Rhodopirellula baltica and the diversity of sulfatases in the genus Rhodopirellula.</title>
        <authorList>
            <person name="Wegner C.E."/>
            <person name="Richter-Heitmann T."/>
            <person name="Klindworth A."/>
            <person name="Klockow C."/>
            <person name="Richter M."/>
            <person name="Achstetter T."/>
            <person name="Glockner F.O."/>
            <person name="Harder J."/>
        </authorList>
    </citation>
    <scope>NUCLEOTIDE SEQUENCE [LARGE SCALE GENOMIC DNA]</scope>
    <source>
        <strain evidence="6 7">SM41</strain>
    </source>
</reference>
<dbReference type="GO" id="GO:0004674">
    <property type="term" value="F:protein serine/threonine kinase activity"/>
    <property type="evidence" value="ECO:0007669"/>
    <property type="project" value="UniProtKB-KW"/>
</dbReference>
<dbReference type="SUPFAM" id="SSF69322">
    <property type="entry name" value="Tricorn protease domain 2"/>
    <property type="match status" value="1"/>
</dbReference>
<comment type="caution">
    <text evidence="6">The sequence shown here is derived from an EMBL/GenBank/DDBJ whole genome shotgun (WGS) entry which is preliminary data.</text>
</comment>
<dbReference type="EC" id="2.7.-.-" evidence="6"/>
<dbReference type="SMART" id="SM00220">
    <property type="entry name" value="S_TKc"/>
    <property type="match status" value="1"/>
</dbReference>
<dbReference type="EMBL" id="ANOH01000189">
    <property type="protein sequence ID" value="EMI55868.1"/>
    <property type="molecule type" value="Genomic_DNA"/>
</dbReference>
<dbReference type="AlphaFoldDB" id="M5UIL4"/>
<evidence type="ECO:0000313" key="7">
    <source>
        <dbReference type="Proteomes" id="UP000011885"/>
    </source>
</evidence>
<sequence>MILRRGYEFTTGYRLQEYLGKGQFGEVWRASGPGGVLLAVKFIDLEGGRGQKEYEAIKRIKSIRHANLMPITAIWKLDVEGQLIPEPHNDDEQTIDAIDMESRGQSGFVVTAGSEPATLVVGMSLGDASLERYLPEKDDPNPQSRIPASELLKFMEGIARGMDYLNSPVHDFGKGPVSLQHCDVKPANIVLIGDSAVLCDFGLARILSRNQVTATDPSGTPAYMSPEAIEGKPSRTSDQYSLAVTYYHLRTGTLPVDSNSVHGVLQAHMSGRLDFGRCGEAERAVLRRATNRDWRQRFESNSHFISTIRDVMVKSGELSAGQQRHPFVEPREHRKASGPSGPAARGIETYDQEDLTDGVVKHSKGGSPILTGAHADDASHDTYVAQFPANQTADLQPNFDADEVRAVMNPGETGASHALASDGPRDAFQFGHAVSDEPATASPHNWRKIAGSGGAILAVVLAAMWWMRPTDDAPPVPVPILEIGDDLEQTKKMFATFVDQHPSFLIVEPKTIDAHRDAVESMLPIKVGGPFVTTGYDSKPKRWGVVPSKANENASKPNAKDASDATVADLFPSADIVDAAIDDLGETVLYANAVRMSANGEWLYVGAGESLFAWRTQTLITNQVDEFPVPPSRRWDFDANVVAVAVHPKNPTLAVVSLEEPVLEVVDASSESATDSVARSEVNDIVKDLCFVASGAAIVVQFEYGEMAALRWDNLIGNDGTTAAVPTTPFDVRDCRVMFPKPDPASKQIWIGHANGMLTKHRIEMGEQLELESVVLIDTIAQKGISAIDAVYDTEGNDTVILSGSIDESIALTTPNGENVDAPMLSTVVPLSSGPVRSVALSADGDWFVAGADGAVWVGHVEHPHDYLTRLEVGNVSAESLLIDEQNDVLIVGRGDGKISVFHWTHVRLRSLLPTNRPDDQMKERDKLPSPPASRLTFQGNGVFHSIPTRTSFSLGR</sequence>
<dbReference type="PROSITE" id="PS00108">
    <property type="entry name" value="PROTEIN_KINASE_ST"/>
    <property type="match status" value="1"/>
</dbReference>
<dbReference type="PROSITE" id="PS50011">
    <property type="entry name" value="PROTEIN_KINASE_DOM"/>
    <property type="match status" value="1"/>
</dbReference>
<dbReference type="GO" id="GO:0005524">
    <property type="term" value="F:ATP binding"/>
    <property type="evidence" value="ECO:0007669"/>
    <property type="project" value="UniProtKB-UniRule"/>
</dbReference>
<dbReference type="InterPro" id="IPR015943">
    <property type="entry name" value="WD40/YVTN_repeat-like_dom_sf"/>
</dbReference>
<organism evidence="6 7">
    <name type="scientific">Rhodopirellula sallentina SM41</name>
    <dbReference type="NCBI Taxonomy" id="1263870"/>
    <lineage>
        <taxon>Bacteria</taxon>
        <taxon>Pseudomonadati</taxon>
        <taxon>Planctomycetota</taxon>
        <taxon>Planctomycetia</taxon>
        <taxon>Pirellulales</taxon>
        <taxon>Pirellulaceae</taxon>
        <taxon>Rhodopirellula</taxon>
    </lineage>
</organism>
<dbReference type="PROSITE" id="PS00107">
    <property type="entry name" value="PROTEIN_KINASE_ATP"/>
    <property type="match status" value="1"/>
</dbReference>
<dbReference type="InterPro" id="IPR051681">
    <property type="entry name" value="Ser/Thr_Kinases-Pseudokinases"/>
</dbReference>
<name>M5UIL4_9BACT</name>
<dbReference type="Pfam" id="PF00069">
    <property type="entry name" value="Pkinase"/>
    <property type="match status" value="1"/>
</dbReference>
<evidence type="ECO:0000259" key="5">
    <source>
        <dbReference type="PROSITE" id="PS50011"/>
    </source>
</evidence>
<keyword evidence="2 3" id="KW-0067">ATP-binding</keyword>
<accession>M5UIL4</accession>
<evidence type="ECO:0000313" key="6">
    <source>
        <dbReference type="EMBL" id="EMI55868.1"/>
    </source>
</evidence>
<dbReference type="InterPro" id="IPR011009">
    <property type="entry name" value="Kinase-like_dom_sf"/>
</dbReference>
<evidence type="ECO:0000256" key="2">
    <source>
        <dbReference type="ARBA" id="ARBA00022840"/>
    </source>
</evidence>
<feature type="compositionally biased region" description="Basic and acidic residues" evidence="4">
    <location>
        <begin position="917"/>
        <end position="928"/>
    </location>
</feature>
<evidence type="ECO:0000256" key="1">
    <source>
        <dbReference type="ARBA" id="ARBA00022741"/>
    </source>
</evidence>
<feature type="binding site" evidence="3">
    <location>
        <position position="41"/>
    </location>
    <ligand>
        <name>ATP</name>
        <dbReference type="ChEBI" id="CHEBI:30616"/>
    </ligand>
</feature>
<feature type="region of interest" description="Disordered" evidence="4">
    <location>
        <begin position="915"/>
        <end position="934"/>
    </location>
</feature>
<dbReference type="Proteomes" id="UP000011885">
    <property type="component" value="Unassembled WGS sequence"/>
</dbReference>
<dbReference type="InterPro" id="IPR000719">
    <property type="entry name" value="Prot_kinase_dom"/>
</dbReference>
<evidence type="ECO:0000256" key="3">
    <source>
        <dbReference type="PROSITE-ProRule" id="PRU10141"/>
    </source>
</evidence>
<proteinExistence type="predicted"/>
<dbReference type="RefSeq" id="WP_008678797.1">
    <property type="nucleotide sequence ID" value="NZ_ANOH01000189.1"/>
</dbReference>
<dbReference type="Gene3D" id="1.10.510.10">
    <property type="entry name" value="Transferase(Phosphotransferase) domain 1"/>
    <property type="match status" value="1"/>
</dbReference>
<keyword evidence="6" id="KW-0723">Serine/threonine-protein kinase</keyword>
<dbReference type="CDD" id="cd14014">
    <property type="entry name" value="STKc_PknB_like"/>
    <property type="match status" value="1"/>
</dbReference>
<dbReference type="SUPFAM" id="SSF56112">
    <property type="entry name" value="Protein kinase-like (PK-like)"/>
    <property type="match status" value="1"/>
</dbReference>
<protein>
    <submittedName>
        <fullName evidence="6">Serine/threonine protein kinase-related domain protein</fullName>
        <ecNumber evidence="6">2.7.-.-</ecNumber>
    </submittedName>
</protein>
<dbReference type="Gene3D" id="3.30.200.20">
    <property type="entry name" value="Phosphorylase Kinase, domain 1"/>
    <property type="match status" value="1"/>
</dbReference>
<keyword evidence="7" id="KW-1185">Reference proteome</keyword>
<gene>
    <name evidence="6" type="ORF">RSSM_02700</name>
</gene>